<comment type="pathway">
    <text evidence="2 17">Lipid metabolism; malonyl-CoA biosynthesis; malonyl-CoA from acetyl-CoA: step 1/1.</text>
</comment>
<dbReference type="InterPro" id="IPR011762">
    <property type="entry name" value="COA_CT_N"/>
</dbReference>
<evidence type="ECO:0000256" key="1">
    <source>
        <dbReference type="ARBA" id="ARBA00004496"/>
    </source>
</evidence>
<comment type="cofactor">
    <cofactor evidence="18">
        <name>Zn(2+)</name>
        <dbReference type="ChEBI" id="CHEBI:29105"/>
    </cofactor>
    <text evidence="18">Binds 1 zinc ion per subunit.</text>
</comment>
<comment type="subunit">
    <text evidence="5">Acetyl-CoA carboxylase is a heterotetramer composed of biotin carboxyl carrier protein (AccB), biotin carboxylase (AccC) and two subunits of ACCase subunit beta/alpha.</text>
</comment>
<evidence type="ECO:0000313" key="22">
    <source>
        <dbReference type="Proteomes" id="UP001595847"/>
    </source>
</evidence>
<evidence type="ECO:0000259" key="20">
    <source>
        <dbReference type="PROSITE" id="PS50989"/>
    </source>
</evidence>
<evidence type="ECO:0000256" key="8">
    <source>
        <dbReference type="ARBA" id="ARBA00022679"/>
    </source>
</evidence>
<comment type="similarity">
    <text evidence="17">Belongs to the AccA family.</text>
</comment>
<evidence type="ECO:0000256" key="2">
    <source>
        <dbReference type="ARBA" id="ARBA00004956"/>
    </source>
</evidence>
<dbReference type="NCBIfam" id="NF041504">
    <property type="entry name" value="AccA_sub"/>
    <property type="match status" value="1"/>
</dbReference>
<comment type="similarity">
    <text evidence="4">In the N-terminal section; belongs to the AccD/PCCB family.</text>
</comment>
<comment type="similarity">
    <text evidence="18">Belongs to the AccD/PCCB family.</text>
</comment>
<keyword evidence="22" id="KW-1185">Reference proteome</keyword>
<sequence length="577" mass="60010">MVTLDRAPARAADTGWIACRRCGVLLYRKRFLRLSCVCPDCGWHGPLTAEERARHLFGDDFRIAHAPGAAVADDPLSFADLLPYPDRLRTARARTGMDDAVLVVRGRIQGRPLVAAIMDFRFLGGSLGTAAGEAVTAAAEIALAERSALLLVTASGGARMQEGALSLMQMAKTSNAMAALDEAGLLTVTLVTDPTYGGVAASFATLSDIVLAEPKARLGFAGPRVIEQTIRQELPKGFQTAEFLLSHGLVDDVVPRTATRHAIGALLAATGPAPAGWGAGTTDPTVRRPERLADRPVREVIRAARDVERPTMTDHLALWGARFVELHGDRTDRDCPAIVGGLATIEDRPCVVIGHQKGHTSAELARRGFGMPSPAGYRKAERLMRLAGKLRVPVVTLIDTPGAHPGLEAEEKGQANAIAACLRTMGGLPVPVVAVITGEGGSGGALALGVADQVFACENAVYSVISPEGCAAILWKDAAFAGTAAEALHIDAPSLLRLGIADGIVPEPPGGAHKDPTTASLNIRDAVVAALRELAVRPAHSLVAARRARFRRFGTAAPAAVTGAGASAGASTGGAAQ</sequence>
<dbReference type="PROSITE" id="PS50989">
    <property type="entry name" value="COA_CT_CTER"/>
    <property type="match status" value="1"/>
</dbReference>
<keyword evidence="11 17" id="KW-0276">Fatty acid metabolism</keyword>
<evidence type="ECO:0000256" key="11">
    <source>
        <dbReference type="ARBA" id="ARBA00022832"/>
    </source>
</evidence>
<dbReference type="Proteomes" id="UP001595847">
    <property type="component" value="Unassembled WGS sequence"/>
</dbReference>
<feature type="domain" description="CoA carboxyltransferase N-terminal" evidence="19">
    <location>
        <begin position="15"/>
        <end position="285"/>
    </location>
</feature>
<comment type="subunit">
    <text evidence="17">Acetyl-CoA carboxylase is a heterohexamer composed of biotin carboxyl carrier protein (AccB), biotin carboxylase (AccC) and two subunits each of ACCase subunit alpha (AccA) and ACCase subunit beta (AccD).</text>
</comment>
<evidence type="ECO:0000256" key="6">
    <source>
        <dbReference type="ARBA" id="ARBA00022490"/>
    </source>
</evidence>
<dbReference type="EC" id="2.1.3.15" evidence="17"/>
<evidence type="ECO:0000256" key="9">
    <source>
        <dbReference type="ARBA" id="ARBA00022741"/>
    </source>
</evidence>
<proteinExistence type="inferred from homology"/>
<keyword evidence="10 18" id="KW-0863">Zinc-finger</keyword>
<evidence type="ECO:0000256" key="4">
    <source>
        <dbReference type="ARBA" id="ARBA00010284"/>
    </source>
</evidence>
<accession>A0ABV8FQ33</accession>
<dbReference type="PRINTS" id="PR01070">
    <property type="entry name" value="ACCCTRFRASEB"/>
</dbReference>
<evidence type="ECO:0000256" key="10">
    <source>
        <dbReference type="ARBA" id="ARBA00022771"/>
    </source>
</evidence>
<keyword evidence="18" id="KW-0479">Metal-binding</keyword>
<organism evidence="21 22">
    <name type="scientific">Nocardiopsis sediminis</name>
    <dbReference type="NCBI Taxonomy" id="1778267"/>
    <lineage>
        <taxon>Bacteria</taxon>
        <taxon>Bacillati</taxon>
        <taxon>Actinomycetota</taxon>
        <taxon>Actinomycetes</taxon>
        <taxon>Streptosporangiales</taxon>
        <taxon>Nocardiopsidaceae</taxon>
        <taxon>Nocardiopsis</taxon>
    </lineage>
</organism>
<feature type="binding site" evidence="18">
    <location>
        <position position="22"/>
    </location>
    <ligand>
        <name>Zn(2+)</name>
        <dbReference type="ChEBI" id="CHEBI:29105"/>
    </ligand>
</feature>
<feature type="binding site" evidence="18">
    <location>
        <position position="19"/>
    </location>
    <ligand>
        <name>Zn(2+)</name>
        <dbReference type="ChEBI" id="CHEBI:29105"/>
    </ligand>
</feature>
<feature type="binding site" evidence="18">
    <location>
        <position position="41"/>
    </location>
    <ligand>
        <name>Zn(2+)</name>
        <dbReference type="ChEBI" id="CHEBI:29105"/>
    </ligand>
</feature>
<evidence type="ECO:0000256" key="5">
    <source>
        <dbReference type="ARBA" id="ARBA00011664"/>
    </source>
</evidence>
<keyword evidence="8 17" id="KW-0808">Transferase</keyword>
<dbReference type="Gene3D" id="3.90.226.10">
    <property type="entry name" value="2-enoyl-CoA Hydratase, Chain A, domain 1"/>
    <property type="match status" value="2"/>
</dbReference>
<dbReference type="PROSITE" id="PS50980">
    <property type="entry name" value="COA_CT_NTER"/>
    <property type="match status" value="1"/>
</dbReference>
<keyword evidence="13 17" id="KW-0443">Lipid metabolism</keyword>
<keyword evidence="14 17" id="KW-0275">Fatty acid biosynthesis</keyword>
<dbReference type="InterPro" id="IPR029045">
    <property type="entry name" value="ClpP/crotonase-like_dom_sf"/>
</dbReference>
<comment type="catalytic activity">
    <reaction evidence="16 17">
        <text>N(6)-carboxybiotinyl-L-lysyl-[protein] + acetyl-CoA = N(6)-biotinyl-L-lysyl-[protein] + malonyl-CoA</text>
        <dbReference type="Rhea" id="RHEA:54728"/>
        <dbReference type="Rhea" id="RHEA-COMP:10505"/>
        <dbReference type="Rhea" id="RHEA-COMP:10506"/>
        <dbReference type="ChEBI" id="CHEBI:57288"/>
        <dbReference type="ChEBI" id="CHEBI:57384"/>
        <dbReference type="ChEBI" id="CHEBI:83144"/>
        <dbReference type="ChEBI" id="CHEBI:83145"/>
        <dbReference type="EC" id="2.1.3.15"/>
    </reaction>
</comment>
<evidence type="ECO:0000256" key="13">
    <source>
        <dbReference type="ARBA" id="ARBA00023098"/>
    </source>
</evidence>
<feature type="domain" description="CoA carboxyltransferase C-terminal" evidence="20">
    <location>
        <begin position="285"/>
        <end position="533"/>
    </location>
</feature>
<evidence type="ECO:0000256" key="16">
    <source>
        <dbReference type="ARBA" id="ARBA00049152"/>
    </source>
</evidence>
<keyword evidence="9 17" id="KW-0547">Nucleotide-binding</keyword>
<dbReference type="RefSeq" id="WP_378535835.1">
    <property type="nucleotide sequence ID" value="NZ_JBHSBH010000012.1"/>
</dbReference>
<dbReference type="InterPro" id="IPR000438">
    <property type="entry name" value="Acetyl_CoA_COase_Trfase_b_su"/>
</dbReference>
<comment type="similarity">
    <text evidence="3">In the C-terminal section; belongs to the AccA family.</text>
</comment>
<feature type="binding site" evidence="18">
    <location>
        <position position="38"/>
    </location>
    <ligand>
        <name>Zn(2+)</name>
        <dbReference type="ChEBI" id="CHEBI:29105"/>
    </ligand>
</feature>
<keyword evidence="7 17" id="KW-0444">Lipid biosynthesis</keyword>
<dbReference type="InterPro" id="IPR001095">
    <property type="entry name" value="Acetyl_CoA_COase_a_su"/>
</dbReference>
<comment type="subcellular location">
    <subcellularLocation>
        <location evidence="1 17">Cytoplasm</location>
    </subcellularLocation>
</comment>
<dbReference type="HAMAP" id="MF_01395">
    <property type="entry name" value="AcetylCoA_CT_beta"/>
    <property type="match status" value="1"/>
</dbReference>
<dbReference type="HAMAP" id="MF_00823">
    <property type="entry name" value="AcetylCoA_CT_alpha"/>
    <property type="match status" value="1"/>
</dbReference>
<reference evidence="22" key="1">
    <citation type="journal article" date="2019" name="Int. J. Syst. Evol. Microbiol.">
        <title>The Global Catalogue of Microorganisms (GCM) 10K type strain sequencing project: providing services to taxonomists for standard genome sequencing and annotation.</title>
        <authorList>
            <consortium name="The Broad Institute Genomics Platform"/>
            <consortium name="The Broad Institute Genome Sequencing Center for Infectious Disease"/>
            <person name="Wu L."/>
            <person name="Ma J."/>
        </authorList>
    </citation>
    <scope>NUCLEOTIDE SEQUENCE [LARGE SCALE GENOMIC DNA]</scope>
    <source>
        <strain evidence="22">TBRC 1826</strain>
    </source>
</reference>
<evidence type="ECO:0000256" key="7">
    <source>
        <dbReference type="ARBA" id="ARBA00022516"/>
    </source>
</evidence>
<dbReference type="PANTHER" id="PTHR42853:SF3">
    <property type="entry name" value="ACETYL-COENZYME A CARBOXYLASE CARBOXYL TRANSFERASE SUBUNIT ALPHA, CHLOROPLASTIC"/>
    <property type="match status" value="1"/>
</dbReference>
<dbReference type="Pfam" id="PF03255">
    <property type="entry name" value="ACCA"/>
    <property type="match status" value="1"/>
</dbReference>
<dbReference type="EMBL" id="JBHSBH010000012">
    <property type="protein sequence ID" value="MFC3998212.1"/>
    <property type="molecule type" value="Genomic_DNA"/>
</dbReference>
<gene>
    <name evidence="17 21" type="primary">accA</name>
    <name evidence="18" type="synonym">accD</name>
    <name evidence="21" type="ORF">ACFOVU_19965</name>
</gene>
<protein>
    <recommendedName>
        <fullName evidence="17 18">Multifunctional fusion protein</fullName>
    </recommendedName>
    <domain>
        <recommendedName>
            <fullName evidence="17">Acetyl-coenzyme A carboxylase carboxyl transferase subunit alpha</fullName>
            <shortName evidence="17">ACCase subunit alpha</shortName>
            <shortName evidence="17">Acetyl-CoA carboxylase carboxyltransferase subunit alpha</shortName>
            <ecNumber evidence="17">2.1.3.15</ecNumber>
        </recommendedName>
    </domain>
    <domain>
        <recommendedName>
            <fullName evidence="18">Acetyl-coenzyme A carboxylase carboxyl transferase subunit beta</fullName>
            <shortName evidence="18">ACCase subunit beta</shortName>
            <shortName evidence="18">Acetyl-CoA carboxylase carboxyltransferase subunit beta</shortName>
        </recommendedName>
    </domain>
</protein>
<evidence type="ECO:0000256" key="12">
    <source>
        <dbReference type="ARBA" id="ARBA00022840"/>
    </source>
</evidence>
<comment type="function">
    <text evidence="17">Component of the acetyl coenzyme A carboxylase (ACC) complex. First, biotin carboxylase catalyzes the carboxylation of biotin on its carrier protein (BCCP) and then the CO(2) group is transferred by the carboxyltransferase to acetyl-CoA to form malonyl-CoA.</text>
</comment>
<comment type="function">
    <text evidence="15 18">Component of the acetyl coenzyme A carboxylase (ACC) complex. Biotin carboxylase (BC) catalyzes the carboxylation of biotin on its carrier protein (BCCP) and then the CO(2) group is transferred by the transcarboxylase to acetyl-CoA to form malonyl-CoA.</text>
</comment>
<evidence type="ECO:0000313" key="21">
    <source>
        <dbReference type="EMBL" id="MFC3998212.1"/>
    </source>
</evidence>
<evidence type="ECO:0000256" key="3">
    <source>
        <dbReference type="ARBA" id="ARBA00006276"/>
    </source>
</evidence>
<keyword evidence="6 17" id="KW-0963">Cytoplasm</keyword>
<feature type="zinc finger region" description="C4-type" evidence="18">
    <location>
        <begin position="19"/>
        <end position="41"/>
    </location>
</feature>
<evidence type="ECO:0000256" key="18">
    <source>
        <dbReference type="HAMAP-Rule" id="MF_01395"/>
    </source>
</evidence>
<keyword evidence="18" id="KW-0862">Zinc</keyword>
<dbReference type="PANTHER" id="PTHR42853">
    <property type="entry name" value="ACETYL-COENZYME A CARBOXYLASE CARBOXYL TRANSFERASE SUBUNIT ALPHA"/>
    <property type="match status" value="1"/>
</dbReference>
<evidence type="ECO:0000256" key="17">
    <source>
        <dbReference type="HAMAP-Rule" id="MF_00823"/>
    </source>
</evidence>
<comment type="caution">
    <text evidence="21">The sequence shown here is derived from an EMBL/GenBank/DDBJ whole genome shotgun (WGS) entry which is preliminary data.</text>
</comment>
<dbReference type="InterPro" id="IPR011763">
    <property type="entry name" value="COA_CT_C"/>
</dbReference>
<name>A0ABV8FQ33_9ACTN</name>
<keyword evidence="12 17" id="KW-0067">ATP-binding</keyword>
<evidence type="ECO:0000259" key="19">
    <source>
        <dbReference type="PROSITE" id="PS50980"/>
    </source>
</evidence>
<dbReference type="SUPFAM" id="SSF52096">
    <property type="entry name" value="ClpP/crotonase"/>
    <property type="match status" value="2"/>
</dbReference>
<evidence type="ECO:0000256" key="14">
    <source>
        <dbReference type="ARBA" id="ARBA00023160"/>
    </source>
</evidence>
<evidence type="ECO:0000256" key="15">
    <source>
        <dbReference type="ARBA" id="ARBA00025280"/>
    </source>
</evidence>